<name>A0A1S3CIZ3_CUCME</name>
<gene>
    <name evidence="10" type="primary">LOC103501494</name>
</gene>
<dbReference type="PANTHER" id="PTHR32448">
    <property type="entry name" value="OS08G0158400 PROTEIN"/>
    <property type="match status" value="1"/>
</dbReference>
<dbReference type="AlphaFoldDB" id="A0A1S3CIZ3"/>
<protein>
    <submittedName>
        <fullName evidence="10">Tetrahydroberberine oxidase-like</fullName>
    </submittedName>
</protein>
<dbReference type="Gene3D" id="3.30.465.10">
    <property type="match status" value="1"/>
</dbReference>
<dbReference type="InterPro" id="IPR036318">
    <property type="entry name" value="FAD-bd_PCMH-like_sf"/>
</dbReference>
<dbReference type="Gene3D" id="3.40.462.20">
    <property type="match status" value="1"/>
</dbReference>
<dbReference type="eggNOG" id="ENOG502QVGN">
    <property type="taxonomic scope" value="Eukaryota"/>
</dbReference>
<keyword evidence="4 7" id="KW-0732">Signal</keyword>
<dbReference type="Pfam" id="PF01565">
    <property type="entry name" value="FAD_binding_4"/>
    <property type="match status" value="1"/>
</dbReference>
<accession>A0A1S3CIZ3</accession>
<evidence type="ECO:0000256" key="3">
    <source>
        <dbReference type="ARBA" id="ARBA00022630"/>
    </source>
</evidence>
<dbReference type="InterPro" id="IPR006094">
    <property type="entry name" value="Oxid_FAD_bind_N"/>
</dbReference>
<dbReference type="GO" id="GO:0071949">
    <property type="term" value="F:FAD binding"/>
    <property type="evidence" value="ECO:0007669"/>
    <property type="project" value="InterPro"/>
</dbReference>
<dbReference type="InterPro" id="IPR016169">
    <property type="entry name" value="FAD-bd_PCMH_sub2"/>
</dbReference>
<dbReference type="PROSITE" id="PS51257">
    <property type="entry name" value="PROKAR_LIPOPROTEIN"/>
    <property type="match status" value="1"/>
</dbReference>
<evidence type="ECO:0000313" key="9">
    <source>
        <dbReference type="Proteomes" id="UP001652600"/>
    </source>
</evidence>
<reference evidence="10" key="1">
    <citation type="submission" date="2025-08" db="UniProtKB">
        <authorList>
            <consortium name="RefSeq"/>
        </authorList>
    </citation>
    <scope>IDENTIFICATION</scope>
    <source>
        <tissue evidence="10">Stem</tissue>
    </source>
</reference>
<keyword evidence="9" id="KW-1185">Reference proteome</keyword>
<sequence length="541" mass="60734">MKYFWKCYCYSFISLILLSLATLGCGSNNMEDFVDCIYVHSSNNNDSNSTLIHTPSSSSYSYVLNFSIRNLRFSEPQTPKPVAIITPSHASQVQATVICCKSHGLQIRTRSGGHDFEGRSYVANVPFVLIDLINLNSITIDVEDETAWVQSGATVGELYYKIGEKSRTLGFPAGFKATIGLGGFLSGGGIGMMVRKYGLGADNVVDAYVVDRNGRVVNRYSMGEDLFWAIRGGGGGSFGIVLAWKLRLVQVPSIVTSFALHKTWDQNAANLIYRWQYIAPWVDQDLFISAWVTASNSSKDESGRIMEASFFSLFLGNATELLSLMEKTFPELGLKKKDCLEMSWVESMAFSASGFVSAKSLELLLDRTPVDNGRYKTKSDYATEPISETALKGMWERFKDEELETVQLILIPFGGKMNEISESETPSPHRAGYPIHIGYYLTWQQPNADSRNLEWARELHDYMTPFVSKSPRAAYVNYRDLDMGTNNDDGVPTRYKEASLWGHRYFGNNFERLMEVKMKVDPFNFFRHEQSIPPAPPRVGI</sequence>
<dbReference type="GO" id="GO:1901696">
    <property type="term" value="P:cannabinoid biosynthetic process"/>
    <property type="evidence" value="ECO:0007669"/>
    <property type="project" value="UniProtKB-ARBA"/>
</dbReference>
<evidence type="ECO:0000259" key="8">
    <source>
        <dbReference type="PROSITE" id="PS51387"/>
    </source>
</evidence>
<dbReference type="RefSeq" id="XP_008463307.3">
    <property type="nucleotide sequence ID" value="XM_008465085.3"/>
</dbReference>
<dbReference type="GO" id="GO:0016491">
    <property type="term" value="F:oxidoreductase activity"/>
    <property type="evidence" value="ECO:0007669"/>
    <property type="project" value="InterPro"/>
</dbReference>
<feature type="signal peptide" evidence="7">
    <location>
        <begin position="1"/>
        <end position="26"/>
    </location>
</feature>
<evidence type="ECO:0000256" key="2">
    <source>
        <dbReference type="ARBA" id="ARBA00005466"/>
    </source>
</evidence>
<evidence type="ECO:0000256" key="6">
    <source>
        <dbReference type="ARBA" id="ARBA00023180"/>
    </source>
</evidence>
<dbReference type="SUPFAM" id="SSF56176">
    <property type="entry name" value="FAD-binding/transporter-associated domain-like"/>
    <property type="match status" value="1"/>
</dbReference>
<dbReference type="InterPro" id="IPR012951">
    <property type="entry name" value="BBE"/>
</dbReference>
<feature type="chain" id="PRO_5045157474" evidence="7">
    <location>
        <begin position="27"/>
        <end position="541"/>
    </location>
</feature>
<comment type="similarity">
    <text evidence="2">Belongs to the oxygen-dependent FAD-linked oxidoreductase family.</text>
</comment>
<dbReference type="Proteomes" id="UP001652600">
    <property type="component" value="Chromosome 12"/>
</dbReference>
<keyword evidence="3" id="KW-0285">Flavoprotein</keyword>
<dbReference type="FunCoup" id="A0A1S3CIZ3">
    <property type="interactions" value="54"/>
</dbReference>
<organism evidence="9 10">
    <name type="scientific">Cucumis melo</name>
    <name type="common">Muskmelon</name>
    <dbReference type="NCBI Taxonomy" id="3656"/>
    <lineage>
        <taxon>Eukaryota</taxon>
        <taxon>Viridiplantae</taxon>
        <taxon>Streptophyta</taxon>
        <taxon>Embryophyta</taxon>
        <taxon>Tracheophyta</taxon>
        <taxon>Spermatophyta</taxon>
        <taxon>Magnoliopsida</taxon>
        <taxon>eudicotyledons</taxon>
        <taxon>Gunneridae</taxon>
        <taxon>Pentapetalae</taxon>
        <taxon>rosids</taxon>
        <taxon>fabids</taxon>
        <taxon>Cucurbitales</taxon>
        <taxon>Cucurbitaceae</taxon>
        <taxon>Benincaseae</taxon>
        <taxon>Cucumis</taxon>
    </lineage>
</organism>
<dbReference type="InParanoid" id="A0A1S3CIZ3"/>
<dbReference type="KEGG" id="cmo:103501494"/>
<evidence type="ECO:0000256" key="5">
    <source>
        <dbReference type="ARBA" id="ARBA00022827"/>
    </source>
</evidence>
<comment type="cofactor">
    <cofactor evidence="1">
        <name>FAD</name>
        <dbReference type="ChEBI" id="CHEBI:57692"/>
    </cofactor>
</comment>
<evidence type="ECO:0000313" key="10">
    <source>
        <dbReference type="RefSeq" id="XP_008463307.3"/>
    </source>
</evidence>
<keyword evidence="6" id="KW-0325">Glycoprotein</keyword>
<keyword evidence="5" id="KW-0274">FAD</keyword>
<dbReference type="GeneID" id="103501494"/>
<dbReference type="InterPro" id="IPR016167">
    <property type="entry name" value="FAD-bd_PCMH_sub1"/>
</dbReference>
<evidence type="ECO:0000256" key="1">
    <source>
        <dbReference type="ARBA" id="ARBA00001974"/>
    </source>
</evidence>
<dbReference type="InterPro" id="IPR016166">
    <property type="entry name" value="FAD-bd_PCMH"/>
</dbReference>
<dbReference type="Pfam" id="PF08031">
    <property type="entry name" value="BBE"/>
    <property type="match status" value="1"/>
</dbReference>
<evidence type="ECO:0000256" key="4">
    <source>
        <dbReference type="ARBA" id="ARBA00022729"/>
    </source>
</evidence>
<proteinExistence type="inferred from homology"/>
<dbReference type="PROSITE" id="PS51387">
    <property type="entry name" value="FAD_PCMH"/>
    <property type="match status" value="1"/>
</dbReference>
<evidence type="ECO:0000256" key="7">
    <source>
        <dbReference type="SAM" id="SignalP"/>
    </source>
</evidence>
<feature type="domain" description="FAD-binding PCMH-type" evidence="8">
    <location>
        <begin position="77"/>
        <end position="251"/>
    </location>
</feature>
<dbReference type="Gene3D" id="3.30.43.10">
    <property type="entry name" value="Uridine Diphospho-n-acetylenolpyruvylglucosamine Reductase, domain 2"/>
    <property type="match status" value="1"/>
</dbReference>